<accession>A0A059J7X6</accession>
<feature type="region of interest" description="Disordered" evidence="1">
    <location>
        <begin position="64"/>
        <end position="94"/>
    </location>
</feature>
<dbReference type="HOGENOM" id="CLU_2387737_0_0_1"/>
<evidence type="ECO:0000313" key="3">
    <source>
        <dbReference type="Proteomes" id="UP000024533"/>
    </source>
</evidence>
<name>A0A059J7X6_TRIIM</name>
<reference evidence="2 3" key="1">
    <citation type="submission" date="2014-02" db="EMBL/GenBank/DDBJ databases">
        <title>The Genome Sequence of Trichophyton interdigitale MR816.</title>
        <authorList>
            <consortium name="The Broad Institute Genomics Platform"/>
            <person name="Cuomo C.A."/>
            <person name="White T.C."/>
            <person name="Graser Y."/>
            <person name="Martinez-Rossi N."/>
            <person name="Heitman J."/>
            <person name="Young S.K."/>
            <person name="Zeng Q."/>
            <person name="Gargeya S."/>
            <person name="Abouelleil A."/>
            <person name="Alvarado L."/>
            <person name="Chapman S.B."/>
            <person name="Gainer-Dewar J."/>
            <person name="Goldberg J."/>
            <person name="Griggs A."/>
            <person name="Gujja S."/>
            <person name="Hansen M."/>
            <person name="Howarth C."/>
            <person name="Imamovic A."/>
            <person name="Larimer J."/>
            <person name="Martinez D."/>
            <person name="Murphy C."/>
            <person name="Pearson M.D."/>
            <person name="Persinoti G."/>
            <person name="Poon T."/>
            <person name="Priest M."/>
            <person name="Roberts A.D."/>
            <person name="Saif S."/>
            <person name="Shea T.D."/>
            <person name="Sykes S.N."/>
            <person name="Wortman J."/>
            <person name="Nusbaum C."/>
            <person name="Birren B."/>
        </authorList>
    </citation>
    <scope>NUCLEOTIDE SEQUENCE [LARGE SCALE GENOMIC DNA]</scope>
    <source>
        <strain evidence="2 3">MR816</strain>
    </source>
</reference>
<protein>
    <submittedName>
        <fullName evidence="2">Uncharacterized protein</fullName>
    </submittedName>
</protein>
<evidence type="ECO:0000313" key="2">
    <source>
        <dbReference type="EMBL" id="KDB23945.1"/>
    </source>
</evidence>
<dbReference type="OrthoDB" id="10539935at2759"/>
<organism evidence="2 3">
    <name type="scientific">Trichophyton interdigitale (strain MR816)</name>
    <dbReference type="NCBI Taxonomy" id="1215338"/>
    <lineage>
        <taxon>Eukaryota</taxon>
        <taxon>Fungi</taxon>
        <taxon>Dikarya</taxon>
        <taxon>Ascomycota</taxon>
        <taxon>Pezizomycotina</taxon>
        <taxon>Eurotiomycetes</taxon>
        <taxon>Eurotiomycetidae</taxon>
        <taxon>Onygenales</taxon>
        <taxon>Arthrodermataceae</taxon>
        <taxon>Trichophyton</taxon>
    </lineage>
</organism>
<comment type="caution">
    <text evidence="2">The sequence shown here is derived from an EMBL/GenBank/DDBJ whole genome shotgun (WGS) entry which is preliminary data.</text>
</comment>
<keyword evidence="3" id="KW-1185">Reference proteome</keyword>
<dbReference type="AlphaFoldDB" id="A0A059J7X6"/>
<dbReference type="OMA" id="CDEAKAR"/>
<proteinExistence type="predicted"/>
<sequence length="94" mass="9835">MCIQEDQVFHTYKCGHKGPDNLAAQIYPCDEAKARGSFCEHPEKASKGKSRGTGLRFVCIECRKKKPPPKPEDDGSAGAGGSVSTPSGGVAVGA</sequence>
<dbReference type="Proteomes" id="UP000024533">
    <property type="component" value="Unassembled WGS sequence"/>
</dbReference>
<evidence type="ECO:0000256" key="1">
    <source>
        <dbReference type="SAM" id="MobiDB-lite"/>
    </source>
</evidence>
<gene>
    <name evidence="2" type="ORF">H109_04188</name>
</gene>
<dbReference type="EMBL" id="AOKY01000283">
    <property type="protein sequence ID" value="KDB23945.1"/>
    <property type="molecule type" value="Genomic_DNA"/>
</dbReference>
<feature type="compositionally biased region" description="Low complexity" evidence="1">
    <location>
        <begin position="82"/>
        <end position="94"/>
    </location>
</feature>